<dbReference type="PANTHER" id="PTHR30086">
    <property type="entry name" value="ARGININE EXPORTER PROTEIN ARGO"/>
    <property type="match status" value="1"/>
</dbReference>
<protein>
    <recommendedName>
        <fullName evidence="9">LysE family translocator</fullName>
    </recommendedName>
</protein>
<dbReference type="GO" id="GO:0015171">
    <property type="term" value="F:amino acid transmembrane transporter activity"/>
    <property type="evidence" value="ECO:0007669"/>
    <property type="project" value="TreeGrafter"/>
</dbReference>
<keyword evidence="4 6" id="KW-1133">Transmembrane helix</keyword>
<feature type="transmembrane region" description="Helical" evidence="6">
    <location>
        <begin position="118"/>
        <end position="139"/>
    </location>
</feature>
<dbReference type="GO" id="GO:0005886">
    <property type="term" value="C:plasma membrane"/>
    <property type="evidence" value="ECO:0007669"/>
    <property type="project" value="UniProtKB-SubCell"/>
</dbReference>
<evidence type="ECO:0008006" key="9">
    <source>
        <dbReference type="Google" id="ProtNLM"/>
    </source>
</evidence>
<keyword evidence="5 6" id="KW-0472">Membrane</keyword>
<comment type="subcellular location">
    <subcellularLocation>
        <location evidence="1">Cell membrane</location>
        <topology evidence="1">Multi-pass membrane protein</topology>
    </subcellularLocation>
</comment>
<dbReference type="PIRSF" id="PIRSF006324">
    <property type="entry name" value="LeuE"/>
    <property type="match status" value="1"/>
</dbReference>
<reference evidence="7 8" key="1">
    <citation type="submission" date="2017-02" db="EMBL/GenBank/DDBJ databases">
        <title>Chromobacterium haemolyticum H5244.</title>
        <authorList>
            <person name="Gulvik C.A."/>
        </authorList>
    </citation>
    <scope>NUCLEOTIDE SEQUENCE [LARGE SCALE GENOMIC DNA]</scope>
    <source>
        <strain evidence="7 8">H5244</strain>
    </source>
</reference>
<name>A0A1W0CQB5_9NEIS</name>
<dbReference type="PANTHER" id="PTHR30086:SF20">
    <property type="entry name" value="ARGININE EXPORTER PROTEIN ARGO-RELATED"/>
    <property type="match status" value="1"/>
</dbReference>
<evidence type="ECO:0000313" key="7">
    <source>
        <dbReference type="EMBL" id="OQS36881.1"/>
    </source>
</evidence>
<evidence type="ECO:0000313" key="8">
    <source>
        <dbReference type="Proteomes" id="UP000192721"/>
    </source>
</evidence>
<feature type="transmembrane region" description="Helical" evidence="6">
    <location>
        <begin position="12"/>
        <end position="33"/>
    </location>
</feature>
<evidence type="ECO:0000256" key="5">
    <source>
        <dbReference type="ARBA" id="ARBA00023136"/>
    </source>
</evidence>
<sequence length="205" mass="21546">MMTAIDWWPFVAASLLLVVTPGAGTLSILGALSGGGLRAGYAAQAGLLAGDLILIALAGGGVAALLAAHPGWFELLRYAGAFYLAWLGARLLFRRDGGAAAVTAPAQHSAGACFRRSLLITLANPKAILFFMAFFPQFLEAGRAGPAGFAQLAAVFCLINMLYLALLVWLAGRLRRRAFAPGARLLLNRLLGVCFLSLGIKYALR</sequence>
<dbReference type="EMBL" id="MUKV01000021">
    <property type="protein sequence ID" value="OQS36881.1"/>
    <property type="molecule type" value="Genomic_DNA"/>
</dbReference>
<evidence type="ECO:0000256" key="6">
    <source>
        <dbReference type="SAM" id="Phobius"/>
    </source>
</evidence>
<keyword evidence="2" id="KW-1003">Cell membrane</keyword>
<keyword evidence="3 6" id="KW-0812">Transmembrane</keyword>
<proteinExistence type="predicted"/>
<feature type="transmembrane region" description="Helical" evidence="6">
    <location>
        <begin position="151"/>
        <end position="174"/>
    </location>
</feature>
<comment type="caution">
    <text evidence="7">The sequence shown here is derived from an EMBL/GenBank/DDBJ whole genome shotgun (WGS) entry which is preliminary data.</text>
</comment>
<feature type="transmembrane region" description="Helical" evidence="6">
    <location>
        <begin position="186"/>
        <end position="204"/>
    </location>
</feature>
<dbReference type="Pfam" id="PF01810">
    <property type="entry name" value="LysE"/>
    <property type="match status" value="1"/>
</dbReference>
<accession>A0A1W0CQB5</accession>
<feature type="transmembrane region" description="Helical" evidence="6">
    <location>
        <begin position="75"/>
        <end position="93"/>
    </location>
</feature>
<dbReference type="Proteomes" id="UP000192721">
    <property type="component" value="Unassembled WGS sequence"/>
</dbReference>
<evidence type="ECO:0000256" key="4">
    <source>
        <dbReference type="ARBA" id="ARBA00022989"/>
    </source>
</evidence>
<dbReference type="AlphaFoldDB" id="A0A1W0CQB5"/>
<organism evidence="7 8">
    <name type="scientific">Chromobacterium haemolyticum</name>
    <dbReference type="NCBI Taxonomy" id="394935"/>
    <lineage>
        <taxon>Bacteria</taxon>
        <taxon>Pseudomonadati</taxon>
        <taxon>Pseudomonadota</taxon>
        <taxon>Betaproteobacteria</taxon>
        <taxon>Neisseriales</taxon>
        <taxon>Chromobacteriaceae</taxon>
        <taxon>Chromobacterium</taxon>
    </lineage>
</organism>
<evidence type="ECO:0000256" key="3">
    <source>
        <dbReference type="ARBA" id="ARBA00022692"/>
    </source>
</evidence>
<evidence type="ECO:0000256" key="2">
    <source>
        <dbReference type="ARBA" id="ARBA00022475"/>
    </source>
</evidence>
<dbReference type="InterPro" id="IPR001123">
    <property type="entry name" value="LeuE-type"/>
</dbReference>
<gene>
    <name evidence="7" type="ORF">B0T45_15420</name>
</gene>
<evidence type="ECO:0000256" key="1">
    <source>
        <dbReference type="ARBA" id="ARBA00004651"/>
    </source>
</evidence>
<feature type="transmembrane region" description="Helical" evidence="6">
    <location>
        <begin position="45"/>
        <end position="69"/>
    </location>
</feature>